<dbReference type="EMBL" id="JAWDGP010003426">
    <property type="protein sequence ID" value="KAK3774355.1"/>
    <property type="molecule type" value="Genomic_DNA"/>
</dbReference>
<proteinExistence type="predicted"/>
<sequence>MAETEKEIRGVKNGRDRERDKRSQEGQRQRKRTDRGRERQMVKSAHDILKKTTPERTKPPSRHREQILISSLPVYLTLSPDKTCFPGPTPWPICV</sequence>
<evidence type="ECO:0000313" key="2">
    <source>
        <dbReference type="EMBL" id="KAK3774355.1"/>
    </source>
</evidence>
<organism evidence="2 3">
    <name type="scientific">Elysia crispata</name>
    <name type="common">lettuce slug</name>
    <dbReference type="NCBI Taxonomy" id="231223"/>
    <lineage>
        <taxon>Eukaryota</taxon>
        <taxon>Metazoa</taxon>
        <taxon>Spiralia</taxon>
        <taxon>Lophotrochozoa</taxon>
        <taxon>Mollusca</taxon>
        <taxon>Gastropoda</taxon>
        <taxon>Heterobranchia</taxon>
        <taxon>Euthyneura</taxon>
        <taxon>Panpulmonata</taxon>
        <taxon>Sacoglossa</taxon>
        <taxon>Placobranchoidea</taxon>
        <taxon>Plakobranchidae</taxon>
        <taxon>Elysia</taxon>
    </lineage>
</organism>
<evidence type="ECO:0000256" key="1">
    <source>
        <dbReference type="SAM" id="MobiDB-lite"/>
    </source>
</evidence>
<keyword evidence="3" id="KW-1185">Reference proteome</keyword>
<name>A0AAE0ZRY9_9GAST</name>
<evidence type="ECO:0000313" key="3">
    <source>
        <dbReference type="Proteomes" id="UP001283361"/>
    </source>
</evidence>
<reference evidence="2" key="1">
    <citation type="journal article" date="2023" name="G3 (Bethesda)">
        <title>A reference genome for the long-term kleptoplast-retaining sea slug Elysia crispata morphotype clarki.</title>
        <authorList>
            <person name="Eastman K.E."/>
            <person name="Pendleton A.L."/>
            <person name="Shaikh M.A."/>
            <person name="Suttiyut T."/>
            <person name="Ogas R."/>
            <person name="Tomko P."/>
            <person name="Gavelis G."/>
            <person name="Widhalm J.R."/>
            <person name="Wisecaver J.H."/>
        </authorList>
    </citation>
    <scope>NUCLEOTIDE SEQUENCE</scope>
    <source>
        <strain evidence="2">ECLA1</strain>
    </source>
</reference>
<dbReference type="Proteomes" id="UP001283361">
    <property type="component" value="Unassembled WGS sequence"/>
</dbReference>
<feature type="compositionally biased region" description="Basic and acidic residues" evidence="1">
    <location>
        <begin position="35"/>
        <end position="64"/>
    </location>
</feature>
<accession>A0AAE0ZRY9</accession>
<feature type="compositionally biased region" description="Basic and acidic residues" evidence="1">
    <location>
        <begin position="1"/>
        <end position="28"/>
    </location>
</feature>
<dbReference type="AlphaFoldDB" id="A0AAE0ZRY9"/>
<gene>
    <name evidence="2" type="ORF">RRG08_056390</name>
</gene>
<comment type="caution">
    <text evidence="2">The sequence shown here is derived from an EMBL/GenBank/DDBJ whole genome shotgun (WGS) entry which is preliminary data.</text>
</comment>
<protein>
    <submittedName>
        <fullName evidence="2">Uncharacterized protein</fullName>
    </submittedName>
</protein>
<feature type="region of interest" description="Disordered" evidence="1">
    <location>
        <begin position="1"/>
        <end position="64"/>
    </location>
</feature>